<accession>A0A5K3FYW7</accession>
<proteinExistence type="predicted"/>
<dbReference type="AlphaFoldDB" id="A0A5K3FYW7"/>
<name>A0A5K3FYW7_MESCO</name>
<organism evidence="1">
    <name type="scientific">Mesocestoides corti</name>
    <name type="common">Flatworm</name>
    <dbReference type="NCBI Taxonomy" id="53468"/>
    <lineage>
        <taxon>Eukaryota</taxon>
        <taxon>Metazoa</taxon>
        <taxon>Spiralia</taxon>
        <taxon>Lophotrochozoa</taxon>
        <taxon>Platyhelminthes</taxon>
        <taxon>Cestoda</taxon>
        <taxon>Eucestoda</taxon>
        <taxon>Cyclophyllidea</taxon>
        <taxon>Mesocestoididae</taxon>
        <taxon>Mesocestoides</taxon>
    </lineage>
</organism>
<evidence type="ECO:0000313" key="1">
    <source>
        <dbReference type="WBParaSite" id="MCU_013138-RA"/>
    </source>
</evidence>
<dbReference type="WBParaSite" id="MCU_013138-RA">
    <property type="protein sequence ID" value="MCU_013138-RA"/>
    <property type="gene ID" value="MCU_013138"/>
</dbReference>
<protein>
    <submittedName>
        <fullName evidence="1">Ovule protein</fullName>
    </submittedName>
</protein>
<reference evidence="1" key="1">
    <citation type="submission" date="2019-11" db="UniProtKB">
        <authorList>
            <consortium name="WormBaseParasite"/>
        </authorList>
    </citation>
    <scope>IDENTIFICATION</scope>
</reference>
<sequence length="93" mass="10557">MFDHTCFPHSHRLFPKTSISNIKTHLPQLALASTLKITIPTVATEVSLRIKFNNFVVAMTLQRTLIAHACALSCYLIARFTDIQRLSFQITLQ</sequence>